<dbReference type="SUPFAM" id="SSF51556">
    <property type="entry name" value="Metallo-dependent hydrolases"/>
    <property type="match status" value="1"/>
</dbReference>
<comment type="pathway">
    <text evidence="2 7">Carbohydrate metabolism; pentose and glucuronate interconversion.</text>
</comment>
<evidence type="ECO:0000256" key="3">
    <source>
        <dbReference type="ARBA" id="ARBA00008397"/>
    </source>
</evidence>
<keyword evidence="6 7" id="KW-0413">Isomerase</keyword>
<reference evidence="9" key="1">
    <citation type="journal article" date="2019" name="Int. J. Syst. Evol. Microbiol.">
        <title>The Global Catalogue of Microorganisms (GCM) 10K type strain sequencing project: providing services to taxonomists for standard genome sequencing and annotation.</title>
        <authorList>
            <consortium name="The Broad Institute Genomics Platform"/>
            <consortium name="The Broad Institute Genome Sequencing Center for Infectious Disease"/>
            <person name="Wu L."/>
            <person name="Ma J."/>
        </authorList>
    </citation>
    <scope>NUCLEOTIDE SEQUENCE [LARGE SCALE GENOMIC DNA]</scope>
    <source>
        <strain evidence="9">GH52</strain>
    </source>
</reference>
<proteinExistence type="inferred from homology"/>
<dbReference type="NCBIfam" id="NF002794">
    <property type="entry name" value="PRK02925.1"/>
    <property type="match status" value="1"/>
</dbReference>
<organism evidence="8 9">
    <name type="scientific">Paenibacillus yanchengensis</name>
    <dbReference type="NCBI Taxonomy" id="2035833"/>
    <lineage>
        <taxon>Bacteria</taxon>
        <taxon>Bacillati</taxon>
        <taxon>Bacillota</taxon>
        <taxon>Bacilli</taxon>
        <taxon>Bacillales</taxon>
        <taxon>Paenibacillaceae</taxon>
        <taxon>Paenibacillus</taxon>
    </lineage>
</organism>
<evidence type="ECO:0000256" key="6">
    <source>
        <dbReference type="ARBA" id="ARBA00023235"/>
    </source>
</evidence>
<evidence type="ECO:0000256" key="2">
    <source>
        <dbReference type="ARBA" id="ARBA00004892"/>
    </source>
</evidence>
<dbReference type="InterPro" id="IPR003766">
    <property type="entry name" value="Uronate_isomerase"/>
</dbReference>
<evidence type="ECO:0000256" key="7">
    <source>
        <dbReference type="HAMAP-Rule" id="MF_00675"/>
    </source>
</evidence>
<dbReference type="GO" id="GO:0008880">
    <property type="term" value="F:glucuronate isomerase activity"/>
    <property type="evidence" value="ECO:0007669"/>
    <property type="project" value="UniProtKB-EC"/>
</dbReference>
<evidence type="ECO:0000256" key="4">
    <source>
        <dbReference type="ARBA" id="ARBA00012546"/>
    </source>
</evidence>
<evidence type="ECO:0000313" key="9">
    <source>
        <dbReference type="Proteomes" id="UP001597362"/>
    </source>
</evidence>
<dbReference type="Pfam" id="PF02614">
    <property type="entry name" value="UxaC"/>
    <property type="match status" value="1"/>
</dbReference>
<dbReference type="Proteomes" id="UP001597362">
    <property type="component" value="Unassembled WGS sequence"/>
</dbReference>
<comment type="caution">
    <text evidence="8">The sequence shown here is derived from an EMBL/GenBank/DDBJ whole genome shotgun (WGS) entry which is preliminary data.</text>
</comment>
<comment type="similarity">
    <text evidence="3 7">Belongs to the metallo-dependent hydrolases superfamily. Uronate isomerase family.</text>
</comment>
<evidence type="ECO:0000256" key="1">
    <source>
        <dbReference type="ARBA" id="ARBA00001165"/>
    </source>
</evidence>
<dbReference type="PANTHER" id="PTHR30068">
    <property type="entry name" value="URONATE ISOMERASE"/>
    <property type="match status" value="1"/>
</dbReference>
<dbReference type="Gene3D" id="1.10.2020.10">
    <property type="entry name" value="uronate isomerase, domain 2, chain A"/>
    <property type="match status" value="1"/>
</dbReference>
<sequence>MKTFMDDNFLLQNDVAVNLYHQYAKQMPIIDYHCHLLPQQIYENTSFSNVTEAWLYGDHYKWRAMRANGVEEKYITSGEGVSDYDRFLEWAKTVPQTIGNPLYHWSHLELRRFFGVEELINEQNAPVIWEKVNEKLASGNFKARDLITMSNVEVICTTDDPTDTLEYHIAIQQLNDFNVQVLPSFRPDKALDINGVSFQTWIEKLASVNGAAISNYEQLLDALQARIHFFHEVGCRVSDHAFDYVAYAPVAQEEAAAIFAKALAGEKVTFHEEQQYRTFTFLYMARKYAELDWAMQLHINASRSNNTAMLAKLGPDTGFDSIHDNVIAAPLANLLDALEQLPRTIVYSLNAKDNDVLASLIGSFQGGGVAGKMQLGSAWWFNDTKQGMLAQLNSLANIGLLSRFVGMLTDSRSFLSYTRHEYFRRIVCNLLGEWVESGEVPYDIELLGDMVQNISYYNAKNYFQF</sequence>
<protein>
    <recommendedName>
        <fullName evidence="5 7">Uronate isomerase</fullName>
        <ecNumber evidence="4 7">5.3.1.12</ecNumber>
    </recommendedName>
    <alternativeName>
        <fullName evidence="7">Glucuronate isomerase</fullName>
    </alternativeName>
    <alternativeName>
        <fullName evidence="7">Uronic isomerase</fullName>
    </alternativeName>
</protein>
<evidence type="ECO:0000313" key="8">
    <source>
        <dbReference type="EMBL" id="MFD2114421.1"/>
    </source>
</evidence>
<dbReference type="HAMAP" id="MF_00675">
    <property type="entry name" value="UxaC"/>
    <property type="match status" value="1"/>
</dbReference>
<name>A0ABW4YFC9_9BACL</name>
<gene>
    <name evidence="7 8" type="primary">uxaC</name>
    <name evidence="8" type="ORF">ACFSJH_01460</name>
</gene>
<comment type="catalytic activity">
    <reaction evidence="1 7">
        <text>D-glucuronate = D-fructuronate</text>
        <dbReference type="Rhea" id="RHEA:13049"/>
        <dbReference type="ChEBI" id="CHEBI:58720"/>
        <dbReference type="ChEBI" id="CHEBI:59863"/>
        <dbReference type="EC" id="5.3.1.12"/>
    </reaction>
</comment>
<dbReference type="EMBL" id="JBHUHO010000005">
    <property type="protein sequence ID" value="MFD2114421.1"/>
    <property type="molecule type" value="Genomic_DNA"/>
</dbReference>
<dbReference type="InterPro" id="IPR032466">
    <property type="entry name" value="Metal_Hydrolase"/>
</dbReference>
<dbReference type="PANTHER" id="PTHR30068:SF4">
    <property type="entry name" value="URONATE ISOMERASE"/>
    <property type="match status" value="1"/>
</dbReference>
<keyword evidence="9" id="KW-1185">Reference proteome</keyword>
<comment type="catalytic activity">
    <reaction evidence="7">
        <text>aldehydo-D-galacturonate = keto-D-tagaturonate</text>
        <dbReference type="Rhea" id="RHEA:27702"/>
        <dbReference type="ChEBI" id="CHEBI:12952"/>
        <dbReference type="ChEBI" id="CHEBI:17886"/>
    </reaction>
</comment>
<dbReference type="EC" id="5.3.1.12" evidence="4 7"/>
<evidence type="ECO:0000256" key="5">
    <source>
        <dbReference type="ARBA" id="ARBA00020555"/>
    </source>
</evidence>
<accession>A0ABW4YFC9</accession>
<dbReference type="RefSeq" id="WP_377769404.1">
    <property type="nucleotide sequence ID" value="NZ_JBHUHO010000005.1"/>
</dbReference>
<dbReference type="Gene3D" id="3.20.20.140">
    <property type="entry name" value="Metal-dependent hydrolases"/>
    <property type="match status" value="1"/>
</dbReference>